<feature type="chain" id="PRO_5042031419" evidence="1">
    <location>
        <begin position="27"/>
        <end position="69"/>
    </location>
</feature>
<dbReference type="EMBL" id="LGRX02004431">
    <property type="protein sequence ID" value="KAK3280351.1"/>
    <property type="molecule type" value="Genomic_DNA"/>
</dbReference>
<evidence type="ECO:0000313" key="3">
    <source>
        <dbReference type="Proteomes" id="UP001190700"/>
    </source>
</evidence>
<sequence length="69" mass="8262">MPFFNLPTRLALPVLFFVSSILEKIGLPARIGNDFTYYGQWYGPVWGIYYVVKKRWAEQDQYYNPRLPR</sequence>
<keyword evidence="3" id="KW-1185">Reference proteome</keyword>
<name>A0AAE0LCH3_9CHLO</name>
<accession>A0AAE0LCH3</accession>
<organism evidence="2 3">
    <name type="scientific">Cymbomonas tetramitiformis</name>
    <dbReference type="NCBI Taxonomy" id="36881"/>
    <lineage>
        <taxon>Eukaryota</taxon>
        <taxon>Viridiplantae</taxon>
        <taxon>Chlorophyta</taxon>
        <taxon>Pyramimonadophyceae</taxon>
        <taxon>Pyramimonadales</taxon>
        <taxon>Pyramimonadaceae</taxon>
        <taxon>Cymbomonas</taxon>
    </lineage>
</organism>
<evidence type="ECO:0000313" key="2">
    <source>
        <dbReference type="EMBL" id="KAK3280351.1"/>
    </source>
</evidence>
<protein>
    <submittedName>
        <fullName evidence="2">Uncharacterized protein</fullName>
    </submittedName>
</protein>
<dbReference type="Proteomes" id="UP001190700">
    <property type="component" value="Unassembled WGS sequence"/>
</dbReference>
<feature type="signal peptide" evidence="1">
    <location>
        <begin position="1"/>
        <end position="26"/>
    </location>
</feature>
<evidence type="ECO:0000256" key="1">
    <source>
        <dbReference type="SAM" id="SignalP"/>
    </source>
</evidence>
<gene>
    <name evidence="2" type="ORF">CYMTET_11807</name>
</gene>
<comment type="caution">
    <text evidence="2">The sequence shown here is derived from an EMBL/GenBank/DDBJ whole genome shotgun (WGS) entry which is preliminary data.</text>
</comment>
<dbReference type="AlphaFoldDB" id="A0AAE0LCH3"/>
<reference evidence="2 3" key="1">
    <citation type="journal article" date="2015" name="Genome Biol. Evol.">
        <title>Comparative Genomics of a Bacterivorous Green Alga Reveals Evolutionary Causalities and Consequences of Phago-Mixotrophic Mode of Nutrition.</title>
        <authorList>
            <person name="Burns J.A."/>
            <person name="Paasch A."/>
            <person name="Narechania A."/>
            <person name="Kim E."/>
        </authorList>
    </citation>
    <scope>NUCLEOTIDE SEQUENCE [LARGE SCALE GENOMIC DNA]</scope>
    <source>
        <strain evidence="2 3">PLY_AMNH</strain>
    </source>
</reference>
<proteinExistence type="predicted"/>
<keyword evidence="1" id="KW-0732">Signal</keyword>